<comment type="similarity">
    <text evidence="3">Belongs to the SNF2/RAD54 helicase family.</text>
</comment>
<keyword evidence="12" id="KW-0779">Telomere</keyword>
<dbReference type="InterPro" id="IPR036361">
    <property type="entry name" value="SAP_dom_sf"/>
</dbReference>
<dbReference type="SUPFAM" id="SSF57903">
    <property type="entry name" value="FYVE/PHD zinc finger"/>
    <property type="match status" value="1"/>
</dbReference>
<dbReference type="PANTHER" id="PTHR45797">
    <property type="entry name" value="RAD54-LIKE"/>
    <property type="match status" value="1"/>
</dbReference>
<dbReference type="InterPro" id="IPR027417">
    <property type="entry name" value="P-loop_NTPase"/>
</dbReference>
<name>A0ABP0G198_CLALP</name>
<dbReference type="InterPro" id="IPR011011">
    <property type="entry name" value="Znf_FYVE_PHD"/>
</dbReference>
<feature type="domain" description="Helicase ATP-binding" evidence="17">
    <location>
        <begin position="826"/>
        <end position="1012"/>
    </location>
</feature>
<feature type="region of interest" description="Disordered" evidence="16">
    <location>
        <begin position="289"/>
        <end position="343"/>
    </location>
</feature>
<dbReference type="InterPro" id="IPR000330">
    <property type="entry name" value="SNF2_N"/>
</dbReference>
<feature type="compositionally biased region" description="Polar residues" evidence="16">
    <location>
        <begin position="415"/>
        <end position="426"/>
    </location>
</feature>
<feature type="compositionally biased region" description="Basic and acidic residues" evidence="16">
    <location>
        <begin position="567"/>
        <end position="597"/>
    </location>
</feature>
<dbReference type="InterPro" id="IPR014001">
    <property type="entry name" value="Helicase_ATP-bd"/>
</dbReference>
<evidence type="ECO:0000256" key="10">
    <source>
        <dbReference type="ARBA" id="ARBA00022833"/>
    </source>
</evidence>
<accession>A0ABP0G198</accession>
<feature type="compositionally biased region" description="Low complexity" evidence="16">
    <location>
        <begin position="447"/>
        <end position="462"/>
    </location>
</feature>
<keyword evidence="13" id="KW-0238">DNA-binding</keyword>
<feature type="compositionally biased region" description="Basic and acidic residues" evidence="16">
    <location>
        <begin position="381"/>
        <end position="390"/>
    </location>
</feature>
<dbReference type="PANTHER" id="PTHR45797:SF3">
    <property type="entry name" value="TRANSCRIPTIONAL REGULATOR ATRX HOMOLOG"/>
    <property type="match status" value="1"/>
</dbReference>
<evidence type="ECO:0000259" key="18">
    <source>
        <dbReference type="PROSITE" id="PS51194"/>
    </source>
</evidence>
<dbReference type="PROSITE" id="PS51194">
    <property type="entry name" value="HELICASE_CTER"/>
    <property type="match status" value="1"/>
</dbReference>
<comment type="subcellular location">
    <subcellularLocation>
        <location evidence="2">Chromosome</location>
        <location evidence="2">Telomere</location>
    </subcellularLocation>
    <subcellularLocation>
        <location evidence="1">Nucleus</location>
    </subcellularLocation>
</comment>
<evidence type="ECO:0000256" key="14">
    <source>
        <dbReference type="ARBA" id="ARBA00023242"/>
    </source>
</evidence>
<feature type="compositionally biased region" description="Basic and acidic residues" evidence="16">
    <location>
        <begin position="530"/>
        <end position="543"/>
    </location>
</feature>
<dbReference type="Pfam" id="PF00271">
    <property type="entry name" value="Helicase_C"/>
    <property type="match status" value="1"/>
</dbReference>
<dbReference type="CDD" id="cd18793">
    <property type="entry name" value="SF2_C_SNF"/>
    <property type="match status" value="1"/>
</dbReference>
<dbReference type="Pfam" id="PF00176">
    <property type="entry name" value="SNF2-rel_dom"/>
    <property type="match status" value="1"/>
</dbReference>
<evidence type="ECO:0000256" key="3">
    <source>
        <dbReference type="ARBA" id="ARBA00007025"/>
    </source>
</evidence>
<evidence type="ECO:0000256" key="15">
    <source>
        <dbReference type="ARBA" id="ARBA00031106"/>
    </source>
</evidence>
<dbReference type="Gene3D" id="3.40.50.10810">
    <property type="entry name" value="Tandem AAA-ATPase domain"/>
    <property type="match status" value="1"/>
</dbReference>
<keyword evidence="5" id="KW-0479">Metal-binding</keyword>
<dbReference type="SMART" id="SM00249">
    <property type="entry name" value="PHD"/>
    <property type="match status" value="1"/>
</dbReference>
<feature type="compositionally biased region" description="Acidic residues" evidence="16">
    <location>
        <begin position="510"/>
        <end position="525"/>
    </location>
</feature>
<dbReference type="PROSITE" id="PS51533">
    <property type="entry name" value="ADD"/>
    <property type="match status" value="1"/>
</dbReference>
<keyword evidence="4" id="KW-0158">Chromosome</keyword>
<dbReference type="EMBL" id="CAWYQH010000097">
    <property type="protein sequence ID" value="CAK8684589.1"/>
    <property type="molecule type" value="Genomic_DNA"/>
</dbReference>
<evidence type="ECO:0000256" key="9">
    <source>
        <dbReference type="ARBA" id="ARBA00022806"/>
    </source>
</evidence>
<dbReference type="CDD" id="cd11726">
    <property type="entry name" value="ADDz_ATRX"/>
    <property type="match status" value="1"/>
</dbReference>
<evidence type="ECO:0000256" key="1">
    <source>
        <dbReference type="ARBA" id="ARBA00004123"/>
    </source>
</evidence>
<dbReference type="InterPro" id="IPR001965">
    <property type="entry name" value="Znf_PHD"/>
</dbReference>
<sequence length="1682" mass="191755">MLSYQNRHLYTNQLSNEVPRILNGRIRCTACPKQINPFLKNATFEHPVLEVLLCKSCYDYYNSGDFTKDADDIDEYCRWCGDGGSLLLCDHCTNAFCRACVRRNLTRSESNKILAADDWTCFVCDPTPIKEIRSKCKLLSDAIAEYEMNKKSSNKPRRQATVQRVGSSIGAGDNILDGSKVVIKPGSTSISQHELRSCGTSPASSSAHPLQVWRSDCLRKLQDIKSDLSSLTSQFEADFHHPAKDVAEKKAAVRYMKLRTIKEVQTHMKGVMATASQFLRLIEEERKEVKVAPTCTDSPDNETTTGKESDYDDSDEEILSSPSKRKLLRKRRDRERLRSVSSPDPFQKLFKSFRQISDDSDEKTEPVEQILNSNVINNDTDSSKNMKETRNAAASESDIFDDDECGKFLPPVDSATISESENSSVNPRPVVGDGEEDASKLKQDGTASGKSSSDASDVSSVSEDQKIPSEIMRGSFHMSCGSESSPEDVTREEEINRIALKNLENQQMIMEEESEDSSRDDDEDCLPPHLVEKKTKGSAKSDEEILNNSKYKNRLLNIRLSLSDCESDSKMKKCDKRKTSEEESKELPAKRVKKELNFDEALADPNLSDEDALLLNGKDEDTGLDESKISDGDEDILLSDKDAEDTKDGPDEKSVDVDEEEGECGSHPPADFVAIKEELHDDESSEAEFSLKSLWSQKRSKSLRLVSSDDELPKLSQSPADRQSMGKIGRRNIRKILEDGKLSQDTQLAEMKERERRKRIEESLDNEEVIVIDDDSSPVKKPFTTRFILSKHPLVEVDPELVQVLKDHQFDGVKFMWRNVIESIPRANKEKGDGCILAHCMGLGKTLQVVTFLHTILNCDHLPTLRTALVICPLGTVSNWSHEFKHWTCKCDKRIKFDDLLQVKNDHDRLSLLRRWRNRGGVMIIGYRKYQLLCRGKNKMDEKHREILLQTLQDPGPDIVVCDEGHMIKNDKTDLSMLTSKIKTRRRIVLTGTPLQNNLKEYHCMVSFVKPRLLGSKAEFSNRFVNPILNGQHVDSTRHDVDVMKKRSHVLHELLSGCVQRKDVSCLARHLQPKHEYVVFVRLSPLQVRLYETYLVAHKCNDLSSRKGCLFQDFINLLHVTSHPRVLQLAKLRHDNKTSAENIQDDLRSFIVDDNEEENEESDEGSVANLHEKSVQDLKKMISERGGSCWGCTDKQDLVETYQKLSNQSQANAGDDSCWFEAVLPAQDNLTKAIDHSAKVSLLLDILAKAYELGDKVVVFSQSLLTLDFVEEVLYDESRLSTGSRDMKHQRWSKNVNYFRLDGQTKTDKRKENINSFNDPRNTSARLYLVSTKAGGIGINLVGANRAVIFDASWNPTHDIQSIFRIYRFGQDKPCFVYRLIAHGTMEEKIYDRQVVKQSLAFRVVDQQQIERHFTASDIADLYTFKPEPADKKVDENLKSAPPRDQVLAKLLMQPRTRDIIVSYHEHDTLLDHKVDEELTEAERKLAWDEYAREHNPVVKEGDEMLKLPLAAINELISLVQAELKKNQEFLSKCDEEPLCRVMLRLKVAQRDMKLDEMLEQASRVQMRRAMARRQLQETKRYLEHKLKQLRLCQRRAPAPPVVGAQIPSTSAMPPRHPGAYFNSTRRYPFPTQADRAPFSDPLPRNVYPNFGPNRPQFRPNYRQDNFPYFPGRTNPSHQSFR</sequence>
<dbReference type="InterPro" id="IPR038718">
    <property type="entry name" value="SNF2-like_sf"/>
</dbReference>
<dbReference type="InterPro" id="IPR044574">
    <property type="entry name" value="ARIP4-like"/>
</dbReference>
<protein>
    <recommendedName>
        <fullName evidence="15">ATP-dependent helicase ATRX</fullName>
    </recommendedName>
</protein>
<dbReference type="InterPro" id="IPR049730">
    <property type="entry name" value="SNF2/RAD54-like_C"/>
</dbReference>
<evidence type="ECO:0000313" key="20">
    <source>
        <dbReference type="EMBL" id="CAK8684589.1"/>
    </source>
</evidence>
<feature type="region of interest" description="Disordered" evidence="16">
    <location>
        <begin position="355"/>
        <end position="547"/>
    </location>
</feature>
<dbReference type="InterPro" id="IPR013083">
    <property type="entry name" value="Znf_RING/FYVE/PHD"/>
</dbReference>
<feature type="domain" description="PHD-type" evidence="19">
    <location>
        <begin position="16"/>
        <end position="152"/>
    </location>
</feature>
<evidence type="ECO:0000256" key="6">
    <source>
        <dbReference type="ARBA" id="ARBA00022741"/>
    </source>
</evidence>
<comment type="caution">
    <text evidence="20">The sequence shown here is derived from an EMBL/GenBank/DDBJ whole genome shotgun (WGS) entry which is preliminary data.</text>
</comment>
<dbReference type="SUPFAM" id="SSF52540">
    <property type="entry name" value="P-loop containing nucleoside triphosphate hydrolases"/>
    <property type="match status" value="2"/>
</dbReference>
<evidence type="ECO:0000256" key="7">
    <source>
        <dbReference type="ARBA" id="ARBA00022771"/>
    </source>
</evidence>
<feature type="compositionally biased region" description="Polar residues" evidence="16">
    <location>
        <begin position="295"/>
        <end position="306"/>
    </location>
</feature>
<evidence type="ECO:0000256" key="5">
    <source>
        <dbReference type="ARBA" id="ARBA00022723"/>
    </source>
</evidence>
<evidence type="ECO:0000313" key="21">
    <source>
        <dbReference type="Proteomes" id="UP001642483"/>
    </source>
</evidence>
<feature type="compositionally biased region" description="Basic residues" evidence="16">
    <location>
        <begin position="323"/>
        <end position="333"/>
    </location>
</feature>
<keyword evidence="6" id="KW-0547">Nucleotide-binding</keyword>
<organism evidence="20 21">
    <name type="scientific">Clavelina lepadiformis</name>
    <name type="common">Light-bulb sea squirt</name>
    <name type="synonym">Ascidia lepadiformis</name>
    <dbReference type="NCBI Taxonomy" id="159417"/>
    <lineage>
        <taxon>Eukaryota</taxon>
        <taxon>Metazoa</taxon>
        <taxon>Chordata</taxon>
        <taxon>Tunicata</taxon>
        <taxon>Ascidiacea</taxon>
        <taxon>Aplousobranchia</taxon>
        <taxon>Clavelinidae</taxon>
        <taxon>Clavelina</taxon>
    </lineage>
</organism>
<feature type="compositionally biased region" description="Basic and acidic residues" evidence="16">
    <location>
        <begin position="617"/>
        <end position="631"/>
    </location>
</feature>
<keyword evidence="14" id="KW-0539">Nucleus</keyword>
<dbReference type="Gene3D" id="1.10.720.30">
    <property type="entry name" value="SAP domain"/>
    <property type="match status" value="1"/>
</dbReference>
<dbReference type="SMART" id="SM00490">
    <property type="entry name" value="HELICc"/>
    <property type="match status" value="1"/>
</dbReference>
<evidence type="ECO:0000259" key="17">
    <source>
        <dbReference type="PROSITE" id="PS51192"/>
    </source>
</evidence>
<reference evidence="20 21" key="1">
    <citation type="submission" date="2024-02" db="EMBL/GenBank/DDBJ databases">
        <authorList>
            <person name="Daric V."/>
            <person name="Darras S."/>
        </authorList>
    </citation>
    <scope>NUCLEOTIDE SEQUENCE [LARGE SCALE GENOMIC DNA]</scope>
</reference>
<keyword evidence="8" id="KW-0378">Hydrolase</keyword>
<dbReference type="PROSITE" id="PS51192">
    <property type="entry name" value="HELICASE_ATP_BIND_1"/>
    <property type="match status" value="1"/>
</dbReference>
<dbReference type="Proteomes" id="UP001642483">
    <property type="component" value="Unassembled WGS sequence"/>
</dbReference>
<proteinExistence type="inferred from homology"/>
<evidence type="ECO:0000256" key="2">
    <source>
        <dbReference type="ARBA" id="ARBA00004574"/>
    </source>
</evidence>
<keyword evidence="21" id="KW-1185">Reference proteome</keyword>
<evidence type="ECO:0000256" key="8">
    <source>
        <dbReference type="ARBA" id="ARBA00022801"/>
    </source>
</evidence>
<feature type="region of interest" description="Disordered" evidence="16">
    <location>
        <begin position="706"/>
        <end position="726"/>
    </location>
</feature>
<gene>
    <name evidence="20" type="ORF">CVLEPA_LOCUS15559</name>
</gene>
<feature type="compositionally biased region" description="Polar residues" evidence="16">
    <location>
        <begin position="370"/>
        <end position="380"/>
    </location>
</feature>
<evidence type="ECO:0000256" key="11">
    <source>
        <dbReference type="ARBA" id="ARBA00022840"/>
    </source>
</evidence>
<evidence type="ECO:0000259" key="19">
    <source>
        <dbReference type="PROSITE" id="PS51533"/>
    </source>
</evidence>
<keyword evidence="10" id="KW-0862">Zinc</keyword>
<feature type="compositionally biased region" description="Basic and acidic residues" evidence="16">
    <location>
        <begin position="638"/>
        <end position="656"/>
    </location>
</feature>
<dbReference type="InterPro" id="IPR025766">
    <property type="entry name" value="ADD"/>
</dbReference>
<keyword evidence="9" id="KW-0347">Helicase</keyword>
<keyword evidence="11" id="KW-0067">ATP-binding</keyword>
<evidence type="ECO:0000256" key="12">
    <source>
        <dbReference type="ARBA" id="ARBA00022895"/>
    </source>
</evidence>
<feature type="region of interest" description="Disordered" evidence="16">
    <location>
        <begin position="1632"/>
        <end position="1682"/>
    </location>
</feature>
<keyword evidence="7" id="KW-0863">Zinc-finger</keyword>
<dbReference type="SMART" id="SM00487">
    <property type="entry name" value="DEXDc"/>
    <property type="match status" value="1"/>
</dbReference>
<feature type="domain" description="Helicase C-terminal" evidence="18">
    <location>
        <begin position="1245"/>
        <end position="1418"/>
    </location>
</feature>
<dbReference type="Pfam" id="PF17981">
    <property type="entry name" value="ADD_ATRX"/>
    <property type="match status" value="1"/>
</dbReference>
<dbReference type="Gene3D" id="3.40.50.300">
    <property type="entry name" value="P-loop containing nucleotide triphosphate hydrolases"/>
    <property type="match status" value="1"/>
</dbReference>
<dbReference type="InterPro" id="IPR041430">
    <property type="entry name" value="ADD_ATRX"/>
</dbReference>
<evidence type="ECO:0000256" key="4">
    <source>
        <dbReference type="ARBA" id="ARBA00022454"/>
    </source>
</evidence>
<dbReference type="InterPro" id="IPR001650">
    <property type="entry name" value="Helicase_C-like"/>
</dbReference>
<evidence type="ECO:0000256" key="13">
    <source>
        <dbReference type="ARBA" id="ARBA00023125"/>
    </source>
</evidence>
<evidence type="ECO:0000256" key="16">
    <source>
        <dbReference type="SAM" id="MobiDB-lite"/>
    </source>
</evidence>
<feature type="region of interest" description="Disordered" evidence="16">
    <location>
        <begin position="566"/>
        <end position="671"/>
    </location>
</feature>
<dbReference type="Gene3D" id="3.30.40.10">
    <property type="entry name" value="Zinc/RING finger domain, C3HC4 (zinc finger)"/>
    <property type="match status" value="1"/>
</dbReference>